<protein>
    <recommendedName>
        <fullName evidence="5">Alanine rich protein</fullName>
    </recommendedName>
</protein>
<accession>A0ABS9YS18</accession>
<gene>
    <name evidence="3" type="ORF">K9U37_03290</name>
</gene>
<keyword evidence="2" id="KW-0472">Membrane</keyword>
<evidence type="ECO:0000256" key="1">
    <source>
        <dbReference type="SAM" id="MobiDB-lite"/>
    </source>
</evidence>
<proteinExistence type="predicted"/>
<evidence type="ECO:0000313" key="3">
    <source>
        <dbReference type="EMBL" id="MCI4674024.1"/>
    </source>
</evidence>
<keyword evidence="4" id="KW-1185">Reference proteome</keyword>
<organism evidence="3 4">
    <name type="scientific">Candidatus Mycolicibacterium alkanivorans</name>
    <dbReference type="NCBI Taxonomy" id="2954114"/>
    <lineage>
        <taxon>Bacteria</taxon>
        <taxon>Bacillati</taxon>
        <taxon>Actinomycetota</taxon>
        <taxon>Actinomycetes</taxon>
        <taxon>Mycobacteriales</taxon>
        <taxon>Mycobacteriaceae</taxon>
        <taxon>Mycolicibacterium</taxon>
    </lineage>
</organism>
<evidence type="ECO:0000313" key="4">
    <source>
        <dbReference type="Proteomes" id="UP001139068"/>
    </source>
</evidence>
<comment type="caution">
    <text evidence="3">The sequence shown here is derived from an EMBL/GenBank/DDBJ whole genome shotgun (WGS) entry which is preliminary data.</text>
</comment>
<feature type="region of interest" description="Disordered" evidence="1">
    <location>
        <begin position="1"/>
        <end position="24"/>
    </location>
</feature>
<evidence type="ECO:0000256" key="2">
    <source>
        <dbReference type="SAM" id="Phobius"/>
    </source>
</evidence>
<sequence>MQPSDDPTHTVAPAAPGGAAHAARPAGNTRRLAAALMGAAAVLAAVGIGTAALLRPSGGTVSSRTSASTITVTPKVPLSGRELAALVGRSPQFGPLSDPKRRAACLSGLGYPGSLQVLGAQPLQIGGRPAVLLVLPGDRPDELVALAVSPNCSAADTGLIADTTVGRP</sequence>
<feature type="transmembrane region" description="Helical" evidence="2">
    <location>
        <begin position="32"/>
        <end position="54"/>
    </location>
</feature>
<dbReference type="EMBL" id="JAIVFL010000001">
    <property type="protein sequence ID" value="MCI4674024.1"/>
    <property type="molecule type" value="Genomic_DNA"/>
</dbReference>
<name>A0ABS9YS18_9MYCO</name>
<reference evidence="3" key="1">
    <citation type="journal article" date="2022" name="ISME J.">
        <title>Identification of active gaseous-alkane degraders at natural gas seeps.</title>
        <authorList>
            <person name="Farhan Ul Haque M."/>
            <person name="Hernandez M."/>
            <person name="Crombie A.T."/>
            <person name="Murrell J.C."/>
        </authorList>
    </citation>
    <scope>NUCLEOTIDE SEQUENCE</scope>
    <source>
        <strain evidence="3">ANDR5</strain>
    </source>
</reference>
<dbReference type="RefSeq" id="WP_243070507.1">
    <property type="nucleotide sequence ID" value="NZ_JAIVFL010000001.1"/>
</dbReference>
<feature type="compositionally biased region" description="Low complexity" evidence="1">
    <location>
        <begin position="12"/>
        <end position="24"/>
    </location>
</feature>
<keyword evidence="2" id="KW-1133">Transmembrane helix</keyword>
<keyword evidence="2" id="KW-0812">Transmembrane</keyword>
<dbReference type="Proteomes" id="UP001139068">
    <property type="component" value="Unassembled WGS sequence"/>
</dbReference>
<evidence type="ECO:0008006" key="5">
    <source>
        <dbReference type="Google" id="ProtNLM"/>
    </source>
</evidence>